<name>A0ABY0IU08_9RHOO</name>
<proteinExistence type="predicted"/>
<dbReference type="InterPro" id="IPR000182">
    <property type="entry name" value="GNAT_dom"/>
</dbReference>
<dbReference type="Gene3D" id="3.40.630.30">
    <property type="match status" value="1"/>
</dbReference>
<organism evidence="2 3">
    <name type="scientific">Azospira oryzae</name>
    <dbReference type="NCBI Taxonomy" id="146939"/>
    <lineage>
        <taxon>Bacteria</taxon>
        <taxon>Pseudomonadati</taxon>
        <taxon>Pseudomonadota</taxon>
        <taxon>Betaproteobacteria</taxon>
        <taxon>Rhodocyclales</taxon>
        <taxon>Rhodocyclaceae</taxon>
        <taxon>Azospira</taxon>
    </lineage>
</organism>
<evidence type="ECO:0000259" key="1">
    <source>
        <dbReference type="PROSITE" id="PS51186"/>
    </source>
</evidence>
<reference evidence="2 3" key="1">
    <citation type="submission" date="2019-02" db="EMBL/GenBank/DDBJ databases">
        <title>Genomic Encyclopedia of Type Strains, Phase IV (KMG-IV): sequencing the most valuable type-strain genomes for metagenomic binning, comparative biology and taxonomic classification.</title>
        <authorList>
            <person name="Goeker M."/>
        </authorList>
    </citation>
    <scope>NUCLEOTIDE SEQUENCE [LARGE SCALE GENOMIC DNA]</scope>
    <source>
        <strain evidence="2 3">DSM 21223</strain>
    </source>
</reference>
<dbReference type="Pfam" id="PF13302">
    <property type="entry name" value="Acetyltransf_3"/>
    <property type="match status" value="1"/>
</dbReference>
<dbReference type="RefSeq" id="WP_130459116.1">
    <property type="nucleotide sequence ID" value="NZ_SHKM01000001.1"/>
</dbReference>
<feature type="domain" description="N-acetyltransferase" evidence="1">
    <location>
        <begin position="9"/>
        <end position="163"/>
    </location>
</feature>
<comment type="caution">
    <text evidence="2">The sequence shown here is derived from an EMBL/GenBank/DDBJ whole genome shotgun (WGS) entry which is preliminary data.</text>
</comment>
<accession>A0ABY0IU08</accession>
<protein>
    <submittedName>
        <fullName evidence="2">RimJ/RimL family protein N-acetyltransferase</fullName>
    </submittedName>
</protein>
<sequence>MIYRLGDSYFVRPLRETDLDGPYLSWFEDQEVCRYNSHGKYPRNREYFRAFYDSLNGADKLVWAICHDQDGHIGNISLQGISSINQHAEFAILLGDRRHWQRGVSRMAGQCLIEHGFNKLNLVRIFCGTAATNLGMQRLALSLGFREEGRRKAHLYLDGQWVDVVEYGLLRQDIERLVSN</sequence>
<dbReference type="InterPro" id="IPR016181">
    <property type="entry name" value="Acyl_CoA_acyltransferase"/>
</dbReference>
<gene>
    <name evidence="2" type="ORF">EV678_1620</name>
</gene>
<dbReference type="PROSITE" id="PS51186">
    <property type="entry name" value="GNAT"/>
    <property type="match status" value="1"/>
</dbReference>
<dbReference type="SUPFAM" id="SSF55729">
    <property type="entry name" value="Acyl-CoA N-acyltransferases (Nat)"/>
    <property type="match status" value="1"/>
</dbReference>
<dbReference type="EMBL" id="SHKM01000001">
    <property type="protein sequence ID" value="RZT90799.1"/>
    <property type="molecule type" value="Genomic_DNA"/>
</dbReference>
<keyword evidence="3" id="KW-1185">Reference proteome</keyword>
<dbReference type="PANTHER" id="PTHR43415">
    <property type="entry name" value="SPERMIDINE N(1)-ACETYLTRANSFERASE"/>
    <property type="match status" value="1"/>
</dbReference>
<evidence type="ECO:0000313" key="3">
    <source>
        <dbReference type="Proteomes" id="UP000292136"/>
    </source>
</evidence>
<dbReference type="PANTHER" id="PTHR43415:SF3">
    <property type="entry name" value="GNAT-FAMILY ACETYLTRANSFERASE"/>
    <property type="match status" value="1"/>
</dbReference>
<evidence type="ECO:0000313" key="2">
    <source>
        <dbReference type="EMBL" id="RZT90799.1"/>
    </source>
</evidence>
<dbReference type="Proteomes" id="UP000292136">
    <property type="component" value="Unassembled WGS sequence"/>
</dbReference>